<dbReference type="OrthoDB" id="5122425at2"/>
<protein>
    <submittedName>
        <fullName evidence="1">Uncharacterized protein</fullName>
    </submittedName>
</protein>
<name>A0A4R7FPE5_9MICO</name>
<keyword evidence="2" id="KW-1185">Reference proteome</keyword>
<sequence length="91" mass="10116">MRTIASCRCTRRHRSSHYFARCAWPSTSVSGRGPIAILITCPDARIVLVERLRWAHTLLAELNVFGCGPACEGAHELVAIDHDTATKEQQQ</sequence>
<organism evidence="1 2">
    <name type="scientific">Amnibacterium kyonggiense</name>
    <dbReference type="NCBI Taxonomy" id="595671"/>
    <lineage>
        <taxon>Bacteria</taxon>
        <taxon>Bacillati</taxon>
        <taxon>Actinomycetota</taxon>
        <taxon>Actinomycetes</taxon>
        <taxon>Micrococcales</taxon>
        <taxon>Microbacteriaceae</taxon>
        <taxon>Amnibacterium</taxon>
    </lineage>
</organism>
<evidence type="ECO:0000313" key="2">
    <source>
        <dbReference type="Proteomes" id="UP000295344"/>
    </source>
</evidence>
<dbReference type="EMBL" id="SOAM01000001">
    <property type="protein sequence ID" value="TDS79526.1"/>
    <property type="molecule type" value="Genomic_DNA"/>
</dbReference>
<proteinExistence type="predicted"/>
<dbReference type="AlphaFoldDB" id="A0A4R7FPE5"/>
<reference evidence="1 2" key="1">
    <citation type="submission" date="2019-03" db="EMBL/GenBank/DDBJ databases">
        <title>Genomic Encyclopedia of Archaeal and Bacterial Type Strains, Phase II (KMG-II): from individual species to whole genera.</title>
        <authorList>
            <person name="Goeker M."/>
        </authorList>
    </citation>
    <scope>NUCLEOTIDE SEQUENCE [LARGE SCALE GENOMIC DNA]</scope>
    <source>
        <strain evidence="1 2">DSM 24782</strain>
    </source>
</reference>
<accession>A0A4R7FPE5</accession>
<dbReference type="RefSeq" id="WP_133763791.1">
    <property type="nucleotide sequence ID" value="NZ_BAAARP010000001.1"/>
</dbReference>
<comment type="caution">
    <text evidence="1">The sequence shown here is derived from an EMBL/GenBank/DDBJ whole genome shotgun (WGS) entry which is preliminary data.</text>
</comment>
<gene>
    <name evidence="1" type="ORF">CLV52_0055</name>
</gene>
<evidence type="ECO:0000313" key="1">
    <source>
        <dbReference type="EMBL" id="TDS79526.1"/>
    </source>
</evidence>
<dbReference type="Proteomes" id="UP000295344">
    <property type="component" value="Unassembled WGS sequence"/>
</dbReference>